<dbReference type="AlphaFoldDB" id="A0A103XRC0"/>
<proteinExistence type="inferred from homology"/>
<comment type="caution">
    <text evidence="2">The sequence shown here is derived from an EMBL/GenBank/DDBJ whole genome shotgun (WGS) entry which is preliminary data.</text>
</comment>
<dbReference type="InterPro" id="IPR002160">
    <property type="entry name" value="Prot_inh_Kunz-lg"/>
</dbReference>
<dbReference type="InterPro" id="IPR011065">
    <property type="entry name" value="Kunitz_inhibitor_STI-like_sf"/>
</dbReference>
<dbReference type="Pfam" id="PF00197">
    <property type="entry name" value="Kunitz_legume"/>
    <property type="match status" value="1"/>
</dbReference>
<comment type="similarity">
    <text evidence="1">Belongs to the protease inhibitor I3 (leguminous Kunitz-type inhibitor) family.</text>
</comment>
<dbReference type="SUPFAM" id="SSF50386">
    <property type="entry name" value="STI-like"/>
    <property type="match status" value="1"/>
</dbReference>
<dbReference type="PANTHER" id="PTHR33107">
    <property type="entry name" value="KUNITZ TRYPSIN INHIBITOR 2"/>
    <property type="match status" value="1"/>
</dbReference>
<dbReference type="PANTHER" id="PTHR33107:SF87">
    <property type="entry name" value="21 KDA SEED PROTEIN-RELATED"/>
    <property type="match status" value="1"/>
</dbReference>
<name>A0A103XRC0_CYNCS</name>
<dbReference type="EMBL" id="LEKV01004387">
    <property type="protein sequence ID" value="KVH95481.1"/>
    <property type="molecule type" value="Genomic_DNA"/>
</dbReference>
<evidence type="ECO:0000256" key="1">
    <source>
        <dbReference type="ARBA" id="ARBA00005440"/>
    </source>
</evidence>
<gene>
    <name evidence="2" type="ORF">Ccrd_002451</name>
</gene>
<dbReference type="Gramene" id="KVH95481">
    <property type="protein sequence ID" value="KVH95481"/>
    <property type="gene ID" value="Ccrd_002451"/>
</dbReference>
<dbReference type="Gene3D" id="2.80.10.50">
    <property type="match status" value="1"/>
</dbReference>
<reference evidence="2 3" key="1">
    <citation type="journal article" date="2016" name="Sci. Rep.">
        <title>The genome sequence of the outbreeding globe artichoke constructed de novo incorporating a phase-aware low-pass sequencing strategy of F1 progeny.</title>
        <authorList>
            <person name="Scaglione D."/>
            <person name="Reyes-Chin-Wo S."/>
            <person name="Acquadro A."/>
            <person name="Froenicke L."/>
            <person name="Portis E."/>
            <person name="Beitel C."/>
            <person name="Tirone M."/>
            <person name="Mauro R."/>
            <person name="Lo Monaco A."/>
            <person name="Mauromicale G."/>
            <person name="Faccioli P."/>
            <person name="Cattivelli L."/>
            <person name="Rieseberg L."/>
            <person name="Michelmore R."/>
            <person name="Lanteri S."/>
        </authorList>
    </citation>
    <scope>NUCLEOTIDE SEQUENCE [LARGE SCALE GENOMIC DNA]</scope>
    <source>
        <strain evidence="2">2C</strain>
    </source>
</reference>
<organism evidence="2 3">
    <name type="scientific">Cynara cardunculus var. scolymus</name>
    <name type="common">Globe artichoke</name>
    <name type="synonym">Cynara scolymus</name>
    <dbReference type="NCBI Taxonomy" id="59895"/>
    <lineage>
        <taxon>Eukaryota</taxon>
        <taxon>Viridiplantae</taxon>
        <taxon>Streptophyta</taxon>
        <taxon>Embryophyta</taxon>
        <taxon>Tracheophyta</taxon>
        <taxon>Spermatophyta</taxon>
        <taxon>Magnoliopsida</taxon>
        <taxon>eudicotyledons</taxon>
        <taxon>Gunneridae</taxon>
        <taxon>Pentapetalae</taxon>
        <taxon>asterids</taxon>
        <taxon>campanulids</taxon>
        <taxon>Asterales</taxon>
        <taxon>Asteraceae</taxon>
        <taxon>Carduoideae</taxon>
        <taxon>Cardueae</taxon>
        <taxon>Carduinae</taxon>
        <taxon>Cynara</taxon>
    </lineage>
</organism>
<evidence type="ECO:0000313" key="3">
    <source>
        <dbReference type="Proteomes" id="UP000243975"/>
    </source>
</evidence>
<accession>A0A103XRC0</accession>
<sequence>MPGPGAWQMKTSISSRWKKILFQKLNGESGGLFPANNSCPLGVAPTVDFHPQSTPKKGIIRLSTDVSIKFSSYNACNGSNVWKLVYDEDMKQFVVKVGGVEGNPGQKIVDNWFKMEKSGGEDGYKFVFCKKEKMTTYKGIPQINPLPCSFTGNPIGNSWSPYRHHYNASPCWLNASPELSVDVRADLSEEG</sequence>
<dbReference type="Proteomes" id="UP000243975">
    <property type="component" value="Unassembled WGS sequence"/>
</dbReference>
<protein>
    <submittedName>
        <fullName evidence="2">Kunitz inhibitor ST1-like protein</fullName>
    </submittedName>
</protein>
<keyword evidence="3" id="KW-1185">Reference proteome</keyword>
<dbReference type="STRING" id="59895.A0A103XRC0"/>
<dbReference type="GO" id="GO:0004866">
    <property type="term" value="F:endopeptidase inhibitor activity"/>
    <property type="evidence" value="ECO:0007669"/>
    <property type="project" value="InterPro"/>
</dbReference>
<dbReference type="SMART" id="SM00452">
    <property type="entry name" value="STI"/>
    <property type="match status" value="1"/>
</dbReference>
<evidence type="ECO:0000313" key="2">
    <source>
        <dbReference type="EMBL" id="KVH95481.1"/>
    </source>
</evidence>